<sequence length="263" mass="28948">MDQPQSDSNIAKQNEAYVEKSLPFSYKTNGLDYFSLDGFRERELEVYINRHEPKDPGNGGNDHDPYGTHITQVAANVMVRNYWHDVIAPILTPPDSANAQDTDDTDKENVVPGNLAPGWEAILKSALTAADGHVIFSREVINWLLAQQHCEGIKFYFCKNHKGERSLALVGVDQYNSDLGATSANGSVIQTDDTKRSAVQAPAVFGPEGSAIIEVGGPNKFTSLWDAYSDMSSAYGAELREFIHSQAWTKSNGQVQDHTKGEK</sequence>
<dbReference type="Proteomes" id="UP000632339">
    <property type="component" value="Unassembled WGS sequence"/>
</dbReference>
<evidence type="ECO:0000313" key="2">
    <source>
        <dbReference type="Proteomes" id="UP000632339"/>
    </source>
</evidence>
<dbReference type="RefSeq" id="WP_019945525.1">
    <property type="nucleotide sequence ID" value="NZ_BMLI01000001.1"/>
</dbReference>
<name>A0ABQ2HID6_9BACT</name>
<protein>
    <submittedName>
        <fullName evidence="1">Uncharacterized protein</fullName>
    </submittedName>
</protein>
<accession>A0ABQ2HID6</accession>
<proteinExistence type="predicted"/>
<comment type="caution">
    <text evidence="1">The sequence shown here is derived from an EMBL/GenBank/DDBJ whole genome shotgun (WGS) entry which is preliminary data.</text>
</comment>
<reference evidence="2" key="1">
    <citation type="journal article" date="2019" name="Int. J. Syst. Evol. Microbiol.">
        <title>The Global Catalogue of Microorganisms (GCM) 10K type strain sequencing project: providing services to taxonomists for standard genome sequencing and annotation.</title>
        <authorList>
            <consortium name="The Broad Institute Genomics Platform"/>
            <consortium name="The Broad Institute Genome Sequencing Center for Infectious Disease"/>
            <person name="Wu L."/>
            <person name="Ma J."/>
        </authorList>
    </citation>
    <scope>NUCLEOTIDE SEQUENCE [LARGE SCALE GENOMIC DNA]</scope>
    <source>
        <strain evidence="2">CGMCC 1.6375</strain>
    </source>
</reference>
<keyword evidence="2" id="KW-1185">Reference proteome</keyword>
<organism evidence="1 2">
    <name type="scientific">Dyadobacter beijingensis</name>
    <dbReference type="NCBI Taxonomy" id="365489"/>
    <lineage>
        <taxon>Bacteria</taxon>
        <taxon>Pseudomonadati</taxon>
        <taxon>Bacteroidota</taxon>
        <taxon>Cytophagia</taxon>
        <taxon>Cytophagales</taxon>
        <taxon>Spirosomataceae</taxon>
        <taxon>Dyadobacter</taxon>
    </lineage>
</organism>
<dbReference type="EMBL" id="BMLI01000001">
    <property type="protein sequence ID" value="GGM82749.1"/>
    <property type="molecule type" value="Genomic_DNA"/>
</dbReference>
<gene>
    <name evidence="1" type="ORF">GCM10010967_13040</name>
</gene>
<evidence type="ECO:0000313" key="1">
    <source>
        <dbReference type="EMBL" id="GGM82749.1"/>
    </source>
</evidence>